<dbReference type="EnsemblMetazoa" id="AATE009295-RA">
    <property type="protein sequence ID" value="AATE009295-PA.1"/>
    <property type="gene ID" value="AATE009295"/>
</dbReference>
<evidence type="ECO:0000256" key="1">
    <source>
        <dbReference type="SAM" id="MobiDB-lite"/>
    </source>
</evidence>
<dbReference type="VEuPathDB" id="VectorBase:AATE009295"/>
<feature type="compositionally biased region" description="Low complexity" evidence="1">
    <location>
        <begin position="71"/>
        <end position="118"/>
    </location>
</feature>
<dbReference type="STRING" id="41427.A0A182J104"/>
<dbReference type="AlphaFoldDB" id="A0A182J104"/>
<reference evidence="2" key="1">
    <citation type="submission" date="2022-08" db="UniProtKB">
        <authorList>
            <consortium name="EnsemblMetazoa"/>
        </authorList>
    </citation>
    <scope>IDENTIFICATION</scope>
    <source>
        <strain evidence="2">EBRO</strain>
    </source>
</reference>
<name>A0A182J104_ANOAO</name>
<sequence length="134" mass="13881">MPYAKTSGPVIVIASDGALVCRQQFVSAVSLMCAPAFCPSVRFWARQGSFRAEDGGTQQYVTIPLPLMSTQANSNQSSANGQHKSSSTPSPTSTSNTTSTTSNSTRTGSGTSGSSSSSSRRHLPSATVKTEAID</sequence>
<feature type="region of interest" description="Disordered" evidence="1">
    <location>
        <begin position="63"/>
        <end position="134"/>
    </location>
</feature>
<organism evidence="2">
    <name type="scientific">Anopheles atroparvus</name>
    <name type="common">European mosquito</name>
    <dbReference type="NCBI Taxonomy" id="41427"/>
    <lineage>
        <taxon>Eukaryota</taxon>
        <taxon>Metazoa</taxon>
        <taxon>Ecdysozoa</taxon>
        <taxon>Arthropoda</taxon>
        <taxon>Hexapoda</taxon>
        <taxon>Insecta</taxon>
        <taxon>Pterygota</taxon>
        <taxon>Neoptera</taxon>
        <taxon>Endopterygota</taxon>
        <taxon>Diptera</taxon>
        <taxon>Nematocera</taxon>
        <taxon>Culicoidea</taxon>
        <taxon>Culicidae</taxon>
        <taxon>Anophelinae</taxon>
        <taxon>Anopheles</taxon>
    </lineage>
</organism>
<accession>A0A182J104</accession>
<evidence type="ECO:0000313" key="2">
    <source>
        <dbReference type="EnsemblMetazoa" id="AATE009295-PA.1"/>
    </source>
</evidence>
<protein>
    <submittedName>
        <fullName evidence="2">Uncharacterized protein</fullName>
    </submittedName>
</protein>
<proteinExistence type="predicted"/>